<name>A0ACC2VTJ8_9TREE</name>
<dbReference type="Proteomes" id="UP001241377">
    <property type="component" value="Unassembled WGS sequence"/>
</dbReference>
<protein>
    <submittedName>
        <fullName evidence="1">Uncharacterized protein</fullName>
    </submittedName>
</protein>
<organism evidence="1 2">
    <name type="scientific">Naganishia cerealis</name>
    <dbReference type="NCBI Taxonomy" id="610337"/>
    <lineage>
        <taxon>Eukaryota</taxon>
        <taxon>Fungi</taxon>
        <taxon>Dikarya</taxon>
        <taxon>Basidiomycota</taxon>
        <taxon>Agaricomycotina</taxon>
        <taxon>Tremellomycetes</taxon>
        <taxon>Filobasidiales</taxon>
        <taxon>Filobasidiaceae</taxon>
        <taxon>Naganishia</taxon>
    </lineage>
</organism>
<dbReference type="EMBL" id="JASBWR010000051">
    <property type="protein sequence ID" value="KAJ9102667.1"/>
    <property type="molecule type" value="Genomic_DNA"/>
</dbReference>
<comment type="caution">
    <text evidence="1">The sequence shown here is derived from an EMBL/GenBank/DDBJ whole genome shotgun (WGS) entry which is preliminary data.</text>
</comment>
<sequence length="474" mass="54488">MPSKNSRPAQKPTSKKPLPMPYEDDESEVDEFETERRQRGMYDDSDEDSDGEEVGEDENSSEEEERSEAESSAMARRRWAGWEKDELDGQEEEFTEESEDDEGDSEEDDETAAPKRKQSSKSDQERMASLRKDLEQIPLSELLKAQRKLSANHSHGSGSESDSEPETSSRSTSGSTSKNRVEAIKRQLLLMQQKKGKALNVEVPRVEEDSEEESDGPRDAADPRDGGEGSRNNLWQVRKERKEDRAREREQEERRAQEKEKRKRDNKHAPMVMSAKRPVTRRRQVVELEKTERRDPRFGSLSAGTQDPNLTAQSYSFVSGMMSEEYNNLRKALQTALKRERSAPFAEQDQRRQEREEVEMHLAKARSRLERYEREQREKKVLQQVKREERAKQAEGKGEWHMKRADKKDLLLKARFQALEQEGGKRKVKKAIEKKQKKIAGKEKKSRPFARGQGGPGGGGAGGEDSARKRRRVG</sequence>
<accession>A0ACC2VTJ8</accession>
<proteinExistence type="predicted"/>
<evidence type="ECO:0000313" key="1">
    <source>
        <dbReference type="EMBL" id="KAJ9102667.1"/>
    </source>
</evidence>
<evidence type="ECO:0000313" key="2">
    <source>
        <dbReference type="Proteomes" id="UP001241377"/>
    </source>
</evidence>
<keyword evidence="2" id="KW-1185">Reference proteome</keyword>
<reference evidence="1" key="1">
    <citation type="submission" date="2023-04" db="EMBL/GenBank/DDBJ databases">
        <title>Draft Genome sequencing of Naganishia species isolated from polar environments using Oxford Nanopore Technology.</title>
        <authorList>
            <person name="Leo P."/>
            <person name="Venkateswaran K."/>
        </authorList>
    </citation>
    <scope>NUCLEOTIDE SEQUENCE</scope>
    <source>
        <strain evidence="1">MNA-CCFEE 5261</strain>
    </source>
</reference>
<gene>
    <name evidence="1" type="ORF">QFC19_004776</name>
</gene>